<name>A0A6N7QBI1_9XANT</name>
<evidence type="ECO:0000313" key="3">
    <source>
        <dbReference type="Proteomes" id="UP000437931"/>
    </source>
</evidence>
<accession>A0A6N7QBI1</accession>
<dbReference type="Proteomes" id="UP000437931">
    <property type="component" value="Unassembled WGS sequence"/>
</dbReference>
<dbReference type="EMBL" id="WJPM01000009">
    <property type="protein sequence ID" value="MRH75353.1"/>
    <property type="molecule type" value="Genomic_DNA"/>
</dbReference>
<keyword evidence="3" id="KW-1185">Reference proteome</keyword>
<dbReference type="AlphaFoldDB" id="A0A6N7QBI1"/>
<dbReference type="EMBL" id="WJPN01000010">
    <property type="protein sequence ID" value="MRH01210.1"/>
    <property type="molecule type" value="Genomic_DNA"/>
</dbReference>
<dbReference type="RefSeq" id="WP_148827508.1">
    <property type="nucleotide sequence ID" value="NZ_CP132342.1"/>
</dbReference>
<reference evidence="3 4" key="1">
    <citation type="submission" date="2019-11" db="EMBL/GenBank/DDBJ databases">
        <title>First report of rice panicle blight caused by Xanthomonas sp. in Iran.</title>
        <authorList>
            <person name="Mirghasempour S.A."/>
            <person name="Huang S."/>
            <person name="Brady C.L."/>
            <person name="Studholme D.J."/>
        </authorList>
    </citation>
    <scope>NUCLEOTIDE SEQUENCE [LARGE SCALE GENOMIC DNA]</scope>
    <source>
        <strain evidence="1 4">ASD011</strain>
        <strain evidence="3">SAM114</strain>
    </source>
</reference>
<proteinExistence type="predicted"/>
<sequence length="97" mass="10257">MHDLPHHFLADLLLHPAQPGSKATALVSGQWCAILCIDQQQWSARLTFTGSPAPGVTFRAGVQLLMPDALAHFPAGADFTLWANGSEGTGHVVSRAA</sequence>
<comment type="caution">
    <text evidence="1">The sequence shown here is derived from an EMBL/GenBank/DDBJ whole genome shotgun (WGS) entry which is preliminary data.</text>
</comment>
<protein>
    <submittedName>
        <fullName evidence="1">Uncharacterized protein</fullName>
    </submittedName>
</protein>
<evidence type="ECO:0000313" key="4">
    <source>
        <dbReference type="Proteomes" id="UP000439314"/>
    </source>
</evidence>
<reference evidence="2" key="2">
    <citation type="journal article" date="2020" name="Plant Dis.">
        <title>A Grain Rot of Rice in Iran Caused by a Xanthomonas Strain Closely Related to X. sacchari.</title>
        <authorList>
            <person name="Mirghasempour S.A."/>
            <person name="Huang S."/>
            <person name="Studholme D.J."/>
            <person name="Brady C.L."/>
        </authorList>
    </citation>
    <scope>NUCLEOTIDE SEQUENCE</scope>
    <source>
        <strain evidence="2">SAM114</strain>
    </source>
</reference>
<gene>
    <name evidence="1" type="ORF">GIY21_13020</name>
    <name evidence="2" type="ORF">GIY22_12030</name>
</gene>
<dbReference type="Proteomes" id="UP000439314">
    <property type="component" value="Unassembled WGS sequence"/>
</dbReference>
<evidence type="ECO:0000313" key="1">
    <source>
        <dbReference type="EMBL" id="MRH01210.1"/>
    </source>
</evidence>
<organism evidence="1 4">
    <name type="scientific">Xanthomonas sontii</name>
    <dbReference type="NCBI Taxonomy" id="2650745"/>
    <lineage>
        <taxon>Bacteria</taxon>
        <taxon>Pseudomonadati</taxon>
        <taxon>Pseudomonadota</taxon>
        <taxon>Gammaproteobacteria</taxon>
        <taxon>Lysobacterales</taxon>
        <taxon>Lysobacteraceae</taxon>
        <taxon>Xanthomonas</taxon>
    </lineage>
</organism>
<evidence type="ECO:0000313" key="2">
    <source>
        <dbReference type="EMBL" id="MRH75353.1"/>
    </source>
</evidence>